<keyword evidence="6 7" id="KW-0472">Membrane</keyword>
<feature type="transmembrane region" description="Helical" evidence="7">
    <location>
        <begin position="392"/>
        <end position="412"/>
    </location>
</feature>
<feature type="transmembrane region" description="Helical" evidence="7">
    <location>
        <begin position="24"/>
        <end position="48"/>
    </location>
</feature>
<feature type="transmembrane region" description="Helical" evidence="7">
    <location>
        <begin position="424"/>
        <end position="444"/>
    </location>
</feature>
<name>A0AA41UAB9_9MICO</name>
<feature type="transmembrane region" description="Helical" evidence="7">
    <location>
        <begin position="122"/>
        <end position="144"/>
    </location>
</feature>
<dbReference type="Pfam" id="PF13440">
    <property type="entry name" value="Polysacc_synt_3"/>
    <property type="match status" value="1"/>
</dbReference>
<evidence type="ECO:0000256" key="7">
    <source>
        <dbReference type="SAM" id="Phobius"/>
    </source>
</evidence>
<dbReference type="EMBL" id="JAKGSG010000011">
    <property type="protein sequence ID" value="MCF4119984.1"/>
    <property type="molecule type" value="Genomic_DNA"/>
</dbReference>
<dbReference type="GO" id="GO:0005886">
    <property type="term" value="C:plasma membrane"/>
    <property type="evidence" value="ECO:0007669"/>
    <property type="project" value="UniProtKB-SubCell"/>
</dbReference>
<feature type="transmembrane region" description="Helical" evidence="7">
    <location>
        <begin position="54"/>
        <end position="75"/>
    </location>
</feature>
<reference evidence="8" key="1">
    <citation type="submission" date="2022-01" db="EMBL/GenBank/DDBJ databases">
        <title>Antribacter sp. nov., isolated from Guizhou of China.</title>
        <authorList>
            <person name="Chengliang C."/>
            <person name="Ya Z."/>
        </authorList>
    </citation>
    <scope>NUCLEOTIDE SEQUENCE</scope>
    <source>
        <strain evidence="8">KLBMP 9083</strain>
    </source>
</reference>
<dbReference type="PANTHER" id="PTHR30250:SF10">
    <property type="entry name" value="LIPOPOLYSACCHARIDE BIOSYNTHESIS PROTEIN WZXC"/>
    <property type="match status" value="1"/>
</dbReference>
<feature type="transmembrane region" description="Helical" evidence="7">
    <location>
        <begin position="295"/>
        <end position="314"/>
    </location>
</feature>
<feature type="transmembrane region" description="Helical" evidence="7">
    <location>
        <begin position="334"/>
        <end position="357"/>
    </location>
</feature>
<dbReference type="RefSeq" id="WP_236087696.1">
    <property type="nucleotide sequence ID" value="NZ_JAKGSG010000011.1"/>
</dbReference>
<evidence type="ECO:0000256" key="3">
    <source>
        <dbReference type="ARBA" id="ARBA00022475"/>
    </source>
</evidence>
<evidence type="ECO:0000256" key="5">
    <source>
        <dbReference type="ARBA" id="ARBA00022989"/>
    </source>
</evidence>
<comment type="similarity">
    <text evidence="2">Belongs to the polysaccharide synthase family.</text>
</comment>
<dbReference type="AlphaFoldDB" id="A0AA41UAB9"/>
<dbReference type="InterPro" id="IPR050833">
    <property type="entry name" value="Poly_Biosynth_Transport"/>
</dbReference>
<feature type="transmembrane region" description="Helical" evidence="7">
    <location>
        <begin position="450"/>
        <end position="473"/>
    </location>
</feature>
<evidence type="ECO:0000313" key="9">
    <source>
        <dbReference type="Proteomes" id="UP001165405"/>
    </source>
</evidence>
<proteinExistence type="inferred from homology"/>
<gene>
    <name evidence="8" type="ORF">L1785_03235</name>
</gene>
<feature type="transmembrane region" description="Helical" evidence="7">
    <location>
        <begin position="156"/>
        <end position="179"/>
    </location>
</feature>
<keyword evidence="3" id="KW-1003">Cell membrane</keyword>
<evidence type="ECO:0000256" key="1">
    <source>
        <dbReference type="ARBA" id="ARBA00004651"/>
    </source>
</evidence>
<evidence type="ECO:0000256" key="6">
    <source>
        <dbReference type="ARBA" id="ARBA00023136"/>
    </source>
</evidence>
<dbReference type="PANTHER" id="PTHR30250">
    <property type="entry name" value="PST FAMILY PREDICTED COLANIC ACID TRANSPORTER"/>
    <property type="match status" value="1"/>
</dbReference>
<accession>A0AA41UAB9</accession>
<feature type="transmembrane region" description="Helical" evidence="7">
    <location>
        <begin position="222"/>
        <end position="244"/>
    </location>
</feature>
<keyword evidence="9" id="KW-1185">Reference proteome</keyword>
<organism evidence="8 9">
    <name type="scientific">Antribacter soli</name>
    <dbReference type="NCBI Taxonomy" id="2910976"/>
    <lineage>
        <taxon>Bacteria</taxon>
        <taxon>Bacillati</taxon>
        <taxon>Actinomycetota</taxon>
        <taxon>Actinomycetes</taxon>
        <taxon>Micrococcales</taxon>
        <taxon>Promicromonosporaceae</taxon>
        <taxon>Antribacter</taxon>
    </lineage>
</organism>
<sequence>MTAVEDPARASAGPSLARRVRGGLAWSAVSTVLLKVGGLAVGVVIARLLTPEEFGVYAVALTVQTVLVAVADLGLSTDLIRSAEPERRAPTVATVSAVVSLVLAVATAATAMPLAGALGAPGAAPAIVVLAVTILLAGVGVVPYARLQREFDQRSLFVIGVADFAVSTVVTVGLVLLGWGVLSLALGRVAAQLVSTVLQFVRARVRPVFGLDRSLVRSVIRFGVPVAGANILSWAVLGIDKLILGRLAGPTALGYYVLASNVSSWPMSFLGQAVRGVALPLFSRPEVLTDRRAPASVVGPVWAVAALGACLIGAGADPLVAVVYGHAWDAAAPVLVPLLALGGLRVVFDLFAAYLYAHGRSGSVLVVQVVWFAGLVAALVAGVAGLGLMGAAYAHLVVSLLVVLPMYGVAVVRAGASPGSLVSALWCPALGALVAGWCGHLAAQTVDHDVAALGVSVGVAAVAYAVLVGWWAVPRVRWFLRTGAGGGQVPS</sequence>
<protein>
    <submittedName>
        <fullName evidence="8">Oligosaccharide flippase family protein</fullName>
    </submittedName>
</protein>
<feature type="transmembrane region" description="Helical" evidence="7">
    <location>
        <begin position="364"/>
        <end position="386"/>
    </location>
</feature>
<dbReference type="Proteomes" id="UP001165405">
    <property type="component" value="Unassembled WGS sequence"/>
</dbReference>
<keyword evidence="4 7" id="KW-0812">Transmembrane</keyword>
<feature type="transmembrane region" description="Helical" evidence="7">
    <location>
        <begin position="95"/>
        <end position="116"/>
    </location>
</feature>
<evidence type="ECO:0000256" key="4">
    <source>
        <dbReference type="ARBA" id="ARBA00022692"/>
    </source>
</evidence>
<keyword evidence="5 7" id="KW-1133">Transmembrane helix</keyword>
<evidence type="ECO:0000256" key="2">
    <source>
        <dbReference type="ARBA" id="ARBA00007430"/>
    </source>
</evidence>
<comment type="caution">
    <text evidence="8">The sequence shown here is derived from an EMBL/GenBank/DDBJ whole genome shotgun (WGS) entry which is preliminary data.</text>
</comment>
<comment type="subcellular location">
    <subcellularLocation>
        <location evidence="1">Cell membrane</location>
        <topology evidence="1">Multi-pass membrane protein</topology>
    </subcellularLocation>
</comment>
<evidence type="ECO:0000313" key="8">
    <source>
        <dbReference type="EMBL" id="MCF4119984.1"/>
    </source>
</evidence>